<keyword evidence="4 8" id="KW-0808">Transferase</keyword>
<dbReference type="Gene3D" id="3.40.630.30">
    <property type="match status" value="1"/>
</dbReference>
<organism evidence="10 11">
    <name type="scientific">Talaromyces atroroseus</name>
    <dbReference type="NCBI Taxonomy" id="1441469"/>
    <lineage>
        <taxon>Eukaryota</taxon>
        <taxon>Fungi</taxon>
        <taxon>Dikarya</taxon>
        <taxon>Ascomycota</taxon>
        <taxon>Pezizomycotina</taxon>
        <taxon>Eurotiomycetes</taxon>
        <taxon>Eurotiomycetidae</taxon>
        <taxon>Eurotiales</taxon>
        <taxon>Trichocomaceae</taxon>
        <taxon>Talaromyces</taxon>
        <taxon>Talaromyces sect. Trachyspermi</taxon>
    </lineage>
</organism>
<dbReference type="InterPro" id="IPR039143">
    <property type="entry name" value="GNPNAT1-like"/>
</dbReference>
<dbReference type="Proteomes" id="UP000214365">
    <property type="component" value="Unassembled WGS sequence"/>
</dbReference>
<dbReference type="EC" id="2.3.1.4" evidence="8"/>
<comment type="caution">
    <text evidence="10">The sequence shown here is derived from an EMBL/GenBank/DDBJ whole genome shotgun (WGS) entry which is preliminary data.</text>
</comment>
<dbReference type="SUPFAM" id="SSF55729">
    <property type="entry name" value="Acyl-CoA N-acyltransferases (Nat)"/>
    <property type="match status" value="1"/>
</dbReference>
<evidence type="ECO:0000256" key="2">
    <source>
        <dbReference type="ARBA" id="ARBA00004586"/>
    </source>
</evidence>
<evidence type="ECO:0000313" key="11">
    <source>
        <dbReference type="Proteomes" id="UP000214365"/>
    </source>
</evidence>
<evidence type="ECO:0000256" key="8">
    <source>
        <dbReference type="RuleBase" id="RU365086"/>
    </source>
</evidence>
<dbReference type="AlphaFoldDB" id="A0A1Q5Q8F5"/>
<evidence type="ECO:0000256" key="3">
    <source>
        <dbReference type="ARBA" id="ARBA00011738"/>
    </source>
</evidence>
<proteinExistence type="inferred from homology"/>
<keyword evidence="5" id="KW-0256">Endoplasmic reticulum</keyword>
<comment type="catalytic activity">
    <reaction evidence="8">
        <text>D-glucosamine 6-phosphate + acetyl-CoA = N-acetyl-D-glucosamine 6-phosphate + CoA + H(+)</text>
        <dbReference type="Rhea" id="RHEA:10292"/>
        <dbReference type="ChEBI" id="CHEBI:15378"/>
        <dbReference type="ChEBI" id="CHEBI:57287"/>
        <dbReference type="ChEBI" id="CHEBI:57288"/>
        <dbReference type="ChEBI" id="CHEBI:57513"/>
        <dbReference type="ChEBI" id="CHEBI:58725"/>
        <dbReference type="EC" id="2.3.1.4"/>
    </reaction>
</comment>
<reference evidence="10 11" key="1">
    <citation type="submission" date="2015-06" db="EMBL/GenBank/DDBJ databases">
        <title>Talaromyces atroroseus IBT 11181 draft genome.</title>
        <authorList>
            <person name="Rasmussen K.B."/>
            <person name="Rasmussen S."/>
            <person name="Petersen B."/>
            <person name="Sicheritz-Ponten T."/>
            <person name="Mortensen U.H."/>
            <person name="Thrane U."/>
        </authorList>
    </citation>
    <scope>NUCLEOTIDE SEQUENCE [LARGE SCALE GENOMIC DNA]</scope>
    <source>
        <strain evidence="10 11">IBT 11181</strain>
    </source>
</reference>
<dbReference type="CDD" id="cd04301">
    <property type="entry name" value="NAT_SF"/>
    <property type="match status" value="1"/>
</dbReference>
<dbReference type="OrthoDB" id="10039976at2759"/>
<evidence type="ECO:0000256" key="7">
    <source>
        <dbReference type="ARBA" id="ARBA00023315"/>
    </source>
</evidence>
<keyword evidence="6" id="KW-0472">Membrane</keyword>
<accession>A0A1Q5Q8F5</accession>
<comment type="subunit">
    <text evidence="3">Homodimer.</text>
</comment>
<comment type="pathway">
    <text evidence="8">Nucleotide-sugar biosynthesis; UDP-N-acetyl-alpha-D-glucosamine biosynthesis; N-acetyl-alpha-D-glucosamine 1-phosphate from alpha-D-glucosamine 6-phosphate (route I): step 1/2.</text>
</comment>
<comment type="similarity">
    <text evidence="8">Belongs to the acetyltransferase family. GNA1 subfamily.</text>
</comment>
<dbReference type="PANTHER" id="PTHR13355:SF11">
    <property type="entry name" value="GLUCOSAMINE 6-PHOSPHATE N-ACETYLTRANSFERASE"/>
    <property type="match status" value="1"/>
</dbReference>
<comment type="subcellular location">
    <subcellularLocation>
        <location evidence="1">Endomembrane system</location>
        <topology evidence="1">Peripheral membrane protein</topology>
    </subcellularLocation>
    <subcellularLocation>
        <location evidence="2">Endoplasmic reticulum membrane</location>
    </subcellularLocation>
</comment>
<dbReference type="InterPro" id="IPR000182">
    <property type="entry name" value="GNAT_dom"/>
</dbReference>
<dbReference type="GO" id="GO:0006048">
    <property type="term" value="P:UDP-N-acetylglucosamine biosynthetic process"/>
    <property type="evidence" value="ECO:0007669"/>
    <property type="project" value="UniProtKB-UniRule"/>
</dbReference>
<evidence type="ECO:0000259" key="9">
    <source>
        <dbReference type="PROSITE" id="PS51186"/>
    </source>
</evidence>
<name>A0A1Q5Q8F5_TALAT</name>
<dbReference type="GeneID" id="31003735"/>
<gene>
    <name evidence="10" type="ORF">UA08_03980</name>
</gene>
<dbReference type="RefSeq" id="XP_020120539.1">
    <property type="nucleotide sequence ID" value="XM_020266674.1"/>
</dbReference>
<sequence>MVATLDLLFDSSVISPEIKAAYPAGYTIRPLARDDCHRGFFKCLQDLTWTGDITEAQYLERFDWHKKYGQGWYYCVVILDPSERVVGTGVVVVERKFIHNLGIIGHIEDISIAKDHQGKHFGQKLIRTLDSIAVNVGCYKTILDCAPRNEAFYAKCDYEKAGTEMSHYFEEFKSDYERG</sequence>
<dbReference type="GO" id="GO:0005789">
    <property type="term" value="C:endoplasmic reticulum membrane"/>
    <property type="evidence" value="ECO:0007669"/>
    <property type="project" value="UniProtKB-SubCell"/>
</dbReference>
<evidence type="ECO:0000256" key="1">
    <source>
        <dbReference type="ARBA" id="ARBA00004184"/>
    </source>
</evidence>
<dbReference type="UniPathway" id="UPA00113">
    <property type="reaction ID" value="UER00529"/>
</dbReference>
<keyword evidence="11" id="KW-1185">Reference proteome</keyword>
<dbReference type="Pfam" id="PF00583">
    <property type="entry name" value="Acetyltransf_1"/>
    <property type="match status" value="1"/>
</dbReference>
<dbReference type="STRING" id="1441469.A0A1Q5Q8F5"/>
<dbReference type="FunFam" id="3.40.630.30:FF:000048">
    <property type="entry name" value="Glucosamine 6-phosphate N-acetyltransferase"/>
    <property type="match status" value="1"/>
</dbReference>
<evidence type="ECO:0000256" key="5">
    <source>
        <dbReference type="ARBA" id="ARBA00022824"/>
    </source>
</evidence>
<evidence type="ECO:0000256" key="4">
    <source>
        <dbReference type="ARBA" id="ARBA00022679"/>
    </source>
</evidence>
<evidence type="ECO:0000256" key="6">
    <source>
        <dbReference type="ARBA" id="ARBA00023136"/>
    </source>
</evidence>
<dbReference type="PROSITE" id="PS51186">
    <property type="entry name" value="GNAT"/>
    <property type="match status" value="1"/>
</dbReference>
<dbReference type="EMBL" id="LFMY01000005">
    <property type="protein sequence ID" value="OKL60418.1"/>
    <property type="molecule type" value="Genomic_DNA"/>
</dbReference>
<protein>
    <recommendedName>
        <fullName evidence="8">Glucosamine 6-phosphate N-acetyltransferase</fullName>
        <ecNumber evidence="8">2.3.1.4</ecNumber>
    </recommendedName>
</protein>
<dbReference type="InterPro" id="IPR016181">
    <property type="entry name" value="Acyl_CoA_acyltransferase"/>
</dbReference>
<evidence type="ECO:0000313" key="10">
    <source>
        <dbReference type="EMBL" id="OKL60418.1"/>
    </source>
</evidence>
<keyword evidence="7 8" id="KW-0012">Acyltransferase</keyword>
<dbReference type="PANTHER" id="PTHR13355">
    <property type="entry name" value="GLUCOSAMINE 6-PHOSPHATE N-ACETYLTRANSFERASE"/>
    <property type="match status" value="1"/>
</dbReference>
<feature type="domain" description="N-acetyltransferase" evidence="9">
    <location>
        <begin position="26"/>
        <end position="176"/>
    </location>
</feature>
<dbReference type="GO" id="GO:0004343">
    <property type="term" value="F:glucosamine 6-phosphate N-acetyltransferase activity"/>
    <property type="evidence" value="ECO:0007669"/>
    <property type="project" value="UniProtKB-UniRule"/>
</dbReference>